<evidence type="ECO:0008006" key="3">
    <source>
        <dbReference type="Google" id="ProtNLM"/>
    </source>
</evidence>
<dbReference type="AlphaFoldDB" id="A0A7Z7VMY7"/>
<accession>A0A7Z7VMY7</accession>
<evidence type="ECO:0000313" key="2">
    <source>
        <dbReference type="Proteomes" id="UP000294145"/>
    </source>
</evidence>
<protein>
    <recommendedName>
        <fullName evidence="3">Lipoprotein</fullName>
    </recommendedName>
</protein>
<comment type="caution">
    <text evidence="1">The sequence shown here is derived from an EMBL/GenBank/DDBJ whole genome shotgun (WGS) entry which is preliminary data.</text>
</comment>
<reference evidence="1 2" key="1">
    <citation type="submission" date="2019-02" db="EMBL/GenBank/DDBJ databases">
        <title>Genomic plasticity associated with the antimicrobial resistance in Vibrio cholerae.</title>
        <authorList>
            <person name="Verma J."/>
            <person name="Bag S."/>
            <person name="Saha B."/>
            <person name="Kumar P."/>
            <person name="Ghosh T.S."/>
            <person name="Dayal M."/>
            <person name="Senapati T."/>
            <person name="Mehra S."/>
            <person name="Dey P."/>
            <person name="Desigamani A."/>
            <person name="Kumar D."/>
            <person name="Rana P."/>
            <person name="Kumar B."/>
            <person name="Maiti T.K."/>
            <person name="Sharma N.C."/>
            <person name="Bhadra R.K."/>
            <person name="Mutreja A."/>
            <person name="Nair G.B."/>
            <person name="Ramamurthy T."/>
            <person name="Das B."/>
        </authorList>
    </citation>
    <scope>NUCLEOTIDE SEQUENCE [LARGE SCALE GENOMIC DNA]</scope>
    <source>
        <strain evidence="1 2">IDH06781</strain>
    </source>
</reference>
<dbReference type="RefSeq" id="WP_154813829.1">
    <property type="nucleotide sequence ID" value="NZ_SISP01000020.1"/>
</dbReference>
<proteinExistence type="predicted"/>
<evidence type="ECO:0000313" key="1">
    <source>
        <dbReference type="EMBL" id="TBM41379.1"/>
    </source>
</evidence>
<sequence>MSRVLLVSFWLLTLFGCSSEYHVQRYLHSSSAEYLLSDAEMIKEGKLELSVFEAVQFYQSLRGKDGTRVIQHSSKSILVDNSPNYQFLLTYRQCTESERHESELTPCIISYVNSERELAGDEVSVRSHLDMMVLHEFTYLVNEL</sequence>
<dbReference type="EMBL" id="SISP01000020">
    <property type="protein sequence ID" value="TBM41379.1"/>
    <property type="molecule type" value="Genomic_DNA"/>
</dbReference>
<dbReference type="PROSITE" id="PS51257">
    <property type="entry name" value="PROKAR_LIPOPROTEIN"/>
    <property type="match status" value="1"/>
</dbReference>
<name>A0A7Z7VMY7_VIBCL</name>
<dbReference type="Proteomes" id="UP000294145">
    <property type="component" value="Unassembled WGS sequence"/>
</dbReference>
<gene>
    <name evidence="1" type="ORF">EYB64_12450</name>
</gene>
<organism evidence="1 2">
    <name type="scientific">Vibrio cholerae</name>
    <dbReference type="NCBI Taxonomy" id="666"/>
    <lineage>
        <taxon>Bacteria</taxon>
        <taxon>Pseudomonadati</taxon>
        <taxon>Pseudomonadota</taxon>
        <taxon>Gammaproteobacteria</taxon>
        <taxon>Vibrionales</taxon>
        <taxon>Vibrionaceae</taxon>
        <taxon>Vibrio</taxon>
    </lineage>
</organism>